<dbReference type="PANTHER" id="PTHR24422:SF19">
    <property type="entry name" value="CHEMOTAXIS PROTEIN METHYLTRANSFERASE"/>
    <property type="match status" value="1"/>
</dbReference>
<evidence type="ECO:0000256" key="3">
    <source>
        <dbReference type="ARBA" id="ARBA00022679"/>
    </source>
</evidence>
<feature type="binding site" evidence="6">
    <location>
        <position position="92"/>
    </location>
    <ligand>
        <name>S-adenosyl-L-methionine</name>
        <dbReference type="ChEBI" id="CHEBI:59789"/>
    </ligand>
</feature>
<keyword evidence="3 5" id="KW-0808">Transferase</keyword>
<dbReference type="InterPro" id="IPR000780">
    <property type="entry name" value="CheR_MeTrfase"/>
</dbReference>
<dbReference type="HOGENOM" id="CLU_025854_0_0_5"/>
<comment type="catalytic activity">
    <reaction evidence="1 5">
        <text>L-glutamyl-[protein] + S-adenosyl-L-methionine = [protein]-L-glutamate 5-O-methyl ester + S-adenosyl-L-homocysteine</text>
        <dbReference type="Rhea" id="RHEA:24452"/>
        <dbReference type="Rhea" id="RHEA-COMP:10208"/>
        <dbReference type="Rhea" id="RHEA-COMP:10311"/>
        <dbReference type="ChEBI" id="CHEBI:29973"/>
        <dbReference type="ChEBI" id="CHEBI:57856"/>
        <dbReference type="ChEBI" id="CHEBI:59789"/>
        <dbReference type="ChEBI" id="CHEBI:82795"/>
        <dbReference type="EC" id="2.1.1.80"/>
    </reaction>
</comment>
<dbReference type="CDD" id="cd02440">
    <property type="entry name" value="AdoMet_MTases"/>
    <property type="match status" value="1"/>
</dbReference>
<keyword evidence="4 5" id="KW-0949">S-adenosyl-L-methionine</keyword>
<protein>
    <recommendedName>
        <fullName evidence="5">Chemotaxis protein methyltransferase</fullName>
        <ecNumber evidence="5">2.1.1.80</ecNumber>
    </recommendedName>
</protein>
<feature type="binding site" evidence="6">
    <location>
        <begin position="219"/>
        <end position="220"/>
    </location>
    <ligand>
        <name>S-adenosyl-L-methionine</name>
        <dbReference type="ChEBI" id="CHEBI:59789"/>
    </ligand>
</feature>
<dbReference type="OrthoDB" id="9816309at2"/>
<evidence type="ECO:0000259" key="7">
    <source>
        <dbReference type="PROSITE" id="PS50123"/>
    </source>
</evidence>
<dbReference type="PRINTS" id="PR00996">
    <property type="entry name" value="CHERMTFRASE"/>
</dbReference>
<dbReference type="Proteomes" id="UP000033220">
    <property type="component" value="Chromosome DSM 122"/>
</dbReference>
<dbReference type="GO" id="GO:0032259">
    <property type="term" value="P:methylation"/>
    <property type="evidence" value="ECO:0007669"/>
    <property type="project" value="UniProtKB-KW"/>
</dbReference>
<dbReference type="PROSITE" id="PS50123">
    <property type="entry name" value="CHER"/>
    <property type="match status" value="1"/>
</dbReference>
<feature type="domain" description="CheR-type methyltransferase" evidence="7">
    <location>
        <begin position="18"/>
        <end position="291"/>
    </location>
</feature>
<dbReference type="STRING" id="1150469.RSPPHO_00456"/>
<feature type="binding site" evidence="6">
    <location>
        <position position="96"/>
    </location>
    <ligand>
        <name>S-adenosyl-L-methionine</name>
        <dbReference type="ChEBI" id="CHEBI:59789"/>
    </ligand>
</feature>
<dbReference type="SMART" id="SM00138">
    <property type="entry name" value="MeTrc"/>
    <property type="match status" value="1"/>
</dbReference>
<dbReference type="InterPro" id="IPR026024">
    <property type="entry name" value="Chemotaxis_MeTrfase_CheR"/>
</dbReference>
<dbReference type="InterPro" id="IPR050903">
    <property type="entry name" value="Bact_Chemotaxis_MeTrfase"/>
</dbReference>
<dbReference type="AlphaFoldDB" id="H6SP10"/>
<feature type="binding site" evidence="6">
    <location>
        <begin position="237"/>
        <end position="238"/>
    </location>
    <ligand>
        <name>S-adenosyl-L-methionine</name>
        <dbReference type="ChEBI" id="CHEBI:59789"/>
    </ligand>
</feature>
<gene>
    <name evidence="8" type="ORF">RSPPHO_00456</name>
</gene>
<reference evidence="8 9" key="1">
    <citation type="submission" date="2012-02" db="EMBL/GenBank/DDBJ databases">
        <title>Shotgun genome sequence of Phaeospirillum photometricum DSM 122.</title>
        <authorList>
            <person name="Duquesne K."/>
            <person name="Sturgis J."/>
        </authorList>
    </citation>
    <scope>NUCLEOTIDE SEQUENCE [LARGE SCALE GENOMIC DNA]</scope>
    <source>
        <strain evidence="9">DSM122</strain>
    </source>
</reference>
<dbReference type="EC" id="2.1.1.80" evidence="5"/>
<evidence type="ECO:0000256" key="2">
    <source>
        <dbReference type="ARBA" id="ARBA00022603"/>
    </source>
</evidence>
<dbReference type="Gene3D" id="1.10.155.10">
    <property type="entry name" value="Chemotaxis receptor methyltransferase CheR, N-terminal domain"/>
    <property type="match status" value="1"/>
</dbReference>
<comment type="function">
    <text evidence="5">Methylation of the membrane-bound methyl-accepting chemotaxis proteins (MCP) to form gamma-glutamyl methyl ester residues in MCP.</text>
</comment>
<organism evidence="8 9">
    <name type="scientific">Pararhodospirillum photometricum DSM 122</name>
    <dbReference type="NCBI Taxonomy" id="1150469"/>
    <lineage>
        <taxon>Bacteria</taxon>
        <taxon>Pseudomonadati</taxon>
        <taxon>Pseudomonadota</taxon>
        <taxon>Alphaproteobacteria</taxon>
        <taxon>Rhodospirillales</taxon>
        <taxon>Rhodospirillaceae</taxon>
        <taxon>Pararhodospirillum</taxon>
    </lineage>
</organism>
<dbReference type="GO" id="GO:0008983">
    <property type="term" value="F:protein-glutamate O-methyltransferase activity"/>
    <property type="evidence" value="ECO:0007669"/>
    <property type="project" value="UniProtKB-EC"/>
</dbReference>
<keyword evidence="9" id="KW-1185">Reference proteome</keyword>
<sequence>MSRAPEPGSYLQSLAGDTLPPKVYQTLADLIEEQIGIRLPESKKTLVESRLRRRVRALGLDNLRQYAQEYLETERISEEFADLVNALTTNKTDFYREPSHFDLLVQTVLPAMLRDGLGRTRPLRIWSAACSIGAEPYTLAMVLSDYARLVGGLQFSLRGFDIDSEALFKARRAIYDLAYLGPIPEEARRRYILRARVHGNHTFRIAPEVRRMVEFFPLNLLSPEWPDDQHPDIIFCRNVLIYFNRPNQQRALEGLCERLRPKGVLFVGHSESLHGLSLPVQPLAPATYQRV</sequence>
<dbReference type="Pfam" id="PF03705">
    <property type="entry name" value="CheR_N"/>
    <property type="match status" value="1"/>
</dbReference>
<dbReference type="KEGG" id="rpm:RSPPHO_00456"/>
<dbReference type="InterPro" id="IPR029063">
    <property type="entry name" value="SAM-dependent_MTases_sf"/>
</dbReference>
<evidence type="ECO:0000256" key="5">
    <source>
        <dbReference type="PIRNR" id="PIRNR000410"/>
    </source>
</evidence>
<proteinExistence type="predicted"/>
<dbReference type="RefSeq" id="WP_014413722.1">
    <property type="nucleotide sequence ID" value="NC_017059.1"/>
</dbReference>
<feature type="binding site" evidence="6">
    <location>
        <position position="90"/>
    </location>
    <ligand>
        <name>S-adenosyl-L-methionine</name>
        <dbReference type="ChEBI" id="CHEBI:59789"/>
    </ligand>
</feature>
<dbReference type="Gene3D" id="3.40.50.150">
    <property type="entry name" value="Vaccinia Virus protein VP39"/>
    <property type="match status" value="1"/>
</dbReference>
<feature type="binding site" evidence="6">
    <location>
        <position position="161"/>
    </location>
    <ligand>
        <name>S-adenosyl-L-methionine</name>
        <dbReference type="ChEBI" id="CHEBI:59789"/>
    </ligand>
</feature>
<evidence type="ECO:0000313" key="9">
    <source>
        <dbReference type="Proteomes" id="UP000033220"/>
    </source>
</evidence>
<evidence type="ECO:0000256" key="6">
    <source>
        <dbReference type="PIRSR" id="PIRSR000410-1"/>
    </source>
</evidence>
<dbReference type="Pfam" id="PF01739">
    <property type="entry name" value="CheR"/>
    <property type="match status" value="1"/>
</dbReference>
<dbReference type="PANTHER" id="PTHR24422">
    <property type="entry name" value="CHEMOTAXIS PROTEIN METHYLTRANSFERASE"/>
    <property type="match status" value="1"/>
</dbReference>
<dbReference type="InterPro" id="IPR022641">
    <property type="entry name" value="CheR_N"/>
</dbReference>
<dbReference type="SUPFAM" id="SSF53335">
    <property type="entry name" value="S-adenosyl-L-methionine-dependent methyltransferases"/>
    <property type="match status" value="1"/>
</dbReference>
<evidence type="ECO:0000256" key="4">
    <source>
        <dbReference type="ARBA" id="ARBA00022691"/>
    </source>
</evidence>
<dbReference type="eggNOG" id="COG1352">
    <property type="taxonomic scope" value="Bacteria"/>
</dbReference>
<keyword evidence="2 5" id="KW-0489">Methyltransferase</keyword>
<dbReference type="SUPFAM" id="SSF47757">
    <property type="entry name" value="Chemotaxis receptor methyltransferase CheR, N-terminal domain"/>
    <property type="match status" value="1"/>
</dbReference>
<feature type="binding site" evidence="6">
    <location>
        <position position="135"/>
    </location>
    <ligand>
        <name>S-adenosyl-L-methionine</name>
        <dbReference type="ChEBI" id="CHEBI:59789"/>
    </ligand>
</feature>
<accession>H6SP10</accession>
<dbReference type="PIRSF" id="PIRSF000410">
    <property type="entry name" value="CheR"/>
    <property type="match status" value="1"/>
</dbReference>
<evidence type="ECO:0000256" key="1">
    <source>
        <dbReference type="ARBA" id="ARBA00001541"/>
    </source>
</evidence>
<dbReference type="EMBL" id="HE663493">
    <property type="protein sequence ID" value="CCG07082.1"/>
    <property type="molecule type" value="Genomic_DNA"/>
</dbReference>
<name>H6SP10_PARPM</name>
<dbReference type="PATRIC" id="fig|1150469.3.peg.538"/>
<dbReference type="InterPro" id="IPR022642">
    <property type="entry name" value="CheR_C"/>
</dbReference>
<dbReference type="InterPro" id="IPR036804">
    <property type="entry name" value="CheR_N_sf"/>
</dbReference>
<evidence type="ECO:0000313" key="8">
    <source>
        <dbReference type="EMBL" id="CCG07082.1"/>
    </source>
</evidence>